<accession>A0ACB8SLK5</accession>
<feature type="non-terminal residue" evidence="1">
    <location>
        <position position="149"/>
    </location>
</feature>
<protein>
    <submittedName>
        <fullName evidence="1">Uncharacterized protein</fullName>
    </submittedName>
</protein>
<comment type="caution">
    <text evidence="1">The sequence shown here is derived from an EMBL/GenBank/DDBJ whole genome shotgun (WGS) entry which is preliminary data.</text>
</comment>
<keyword evidence="2" id="KW-1185">Reference proteome</keyword>
<name>A0ACB8SLK5_9AGAM</name>
<dbReference type="Proteomes" id="UP000814140">
    <property type="component" value="Unassembled WGS sequence"/>
</dbReference>
<proteinExistence type="predicted"/>
<reference evidence="1" key="1">
    <citation type="submission" date="2021-03" db="EMBL/GenBank/DDBJ databases">
        <authorList>
            <consortium name="DOE Joint Genome Institute"/>
            <person name="Ahrendt S."/>
            <person name="Looney B.P."/>
            <person name="Miyauchi S."/>
            <person name="Morin E."/>
            <person name="Drula E."/>
            <person name="Courty P.E."/>
            <person name="Chicoki N."/>
            <person name="Fauchery L."/>
            <person name="Kohler A."/>
            <person name="Kuo A."/>
            <person name="Labutti K."/>
            <person name="Pangilinan J."/>
            <person name="Lipzen A."/>
            <person name="Riley R."/>
            <person name="Andreopoulos W."/>
            <person name="He G."/>
            <person name="Johnson J."/>
            <person name="Barry K.W."/>
            <person name="Grigoriev I.V."/>
            <person name="Nagy L."/>
            <person name="Hibbett D."/>
            <person name="Henrissat B."/>
            <person name="Matheny P.B."/>
            <person name="Labbe J."/>
            <person name="Martin F."/>
        </authorList>
    </citation>
    <scope>NUCLEOTIDE SEQUENCE</scope>
    <source>
        <strain evidence="1">HHB10654</strain>
    </source>
</reference>
<dbReference type="EMBL" id="MU277247">
    <property type="protein sequence ID" value="KAI0057459.1"/>
    <property type="molecule type" value="Genomic_DNA"/>
</dbReference>
<reference evidence="1" key="2">
    <citation type="journal article" date="2022" name="New Phytol.">
        <title>Evolutionary transition to the ectomycorrhizal habit in the genomes of a hyperdiverse lineage of mushroom-forming fungi.</title>
        <authorList>
            <person name="Looney B."/>
            <person name="Miyauchi S."/>
            <person name="Morin E."/>
            <person name="Drula E."/>
            <person name="Courty P.E."/>
            <person name="Kohler A."/>
            <person name="Kuo A."/>
            <person name="LaButti K."/>
            <person name="Pangilinan J."/>
            <person name="Lipzen A."/>
            <person name="Riley R."/>
            <person name="Andreopoulos W."/>
            <person name="He G."/>
            <person name="Johnson J."/>
            <person name="Nolan M."/>
            <person name="Tritt A."/>
            <person name="Barry K.W."/>
            <person name="Grigoriev I.V."/>
            <person name="Nagy L.G."/>
            <person name="Hibbett D."/>
            <person name="Henrissat B."/>
            <person name="Matheny P.B."/>
            <person name="Labbe J."/>
            <person name="Martin F.M."/>
        </authorList>
    </citation>
    <scope>NUCLEOTIDE SEQUENCE</scope>
    <source>
        <strain evidence="1">HHB10654</strain>
    </source>
</reference>
<evidence type="ECO:0000313" key="2">
    <source>
        <dbReference type="Proteomes" id="UP000814140"/>
    </source>
</evidence>
<sequence length="149" mass="16049">SPSKHSVNGTAANGNGHAKPTAPSTPRLRMSIPPKPTTPAIPSPLRNTWGMNDSSPPQASHQPKQPTQAANFMSQLIKEATPPKKPDVSNPYQTASPVKVPVKKTNNLKKRKAQEVKPPIEKTVDLSPQRIIEATVPKGSKRARPPPEL</sequence>
<gene>
    <name evidence="1" type="ORF">BV25DRAFT_1769096</name>
</gene>
<feature type="non-terminal residue" evidence="1">
    <location>
        <position position="1"/>
    </location>
</feature>
<organism evidence="1 2">
    <name type="scientific">Artomyces pyxidatus</name>
    <dbReference type="NCBI Taxonomy" id="48021"/>
    <lineage>
        <taxon>Eukaryota</taxon>
        <taxon>Fungi</taxon>
        <taxon>Dikarya</taxon>
        <taxon>Basidiomycota</taxon>
        <taxon>Agaricomycotina</taxon>
        <taxon>Agaricomycetes</taxon>
        <taxon>Russulales</taxon>
        <taxon>Auriscalpiaceae</taxon>
        <taxon>Artomyces</taxon>
    </lineage>
</organism>
<evidence type="ECO:0000313" key="1">
    <source>
        <dbReference type="EMBL" id="KAI0057459.1"/>
    </source>
</evidence>